<keyword evidence="2" id="KW-1185">Reference proteome</keyword>
<evidence type="ECO:0000313" key="1">
    <source>
        <dbReference type="EMBL" id="TID18648.1"/>
    </source>
</evidence>
<dbReference type="EMBL" id="SELW01000604">
    <property type="protein sequence ID" value="TID18648.1"/>
    <property type="molecule type" value="Genomic_DNA"/>
</dbReference>
<dbReference type="Proteomes" id="UP000307173">
    <property type="component" value="Unassembled WGS sequence"/>
</dbReference>
<evidence type="ECO:0000313" key="2">
    <source>
        <dbReference type="Proteomes" id="UP000307173"/>
    </source>
</evidence>
<gene>
    <name evidence="1" type="ORF">CANINC_003839</name>
</gene>
<proteinExistence type="predicted"/>
<protein>
    <submittedName>
        <fullName evidence="1">Uncharacterized protein</fullName>
    </submittedName>
</protein>
<name>A0A4T0WXP7_9ASCO</name>
<sequence length="120" mass="14175">MSARKTYVDIIASAMKPTKKFEFYTTYFEFYRILRDQFHGLGFEKDFTLFEENKVSENGKIPNLILKKYLQQHLFTSLIERDLKNLNAAISNNHGNAYSGFYILENFMELTIGDRSTFFE</sequence>
<reference evidence="1 2" key="1">
    <citation type="journal article" date="2019" name="Front. Genet.">
        <title>Whole-Genome Sequencing of the Opportunistic Yeast Pathogen Candida inconspicua Uncovers Its Hybrid Origin.</title>
        <authorList>
            <person name="Mixao V."/>
            <person name="Hansen A.P."/>
            <person name="Saus E."/>
            <person name="Boekhout T."/>
            <person name="Lass-Florl C."/>
            <person name="Gabaldon T."/>
        </authorList>
    </citation>
    <scope>NUCLEOTIDE SEQUENCE [LARGE SCALE GENOMIC DNA]</scope>
    <source>
        <strain evidence="1 2">CBS 180</strain>
    </source>
</reference>
<organism evidence="1 2">
    <name type="scientific">Pichia inconspicua</name>
    <dbReference type="NCBI Taxonomy" id="52247"/>
    <lineage>
        <taxon>Eukaryota</taxon>
        <taxon>Fungi</taxon>
        <taxon>Dikarya</taxon>
        <taxon>Ascomycota</taxon>
        <taxon>Saccharomycotina</taxon>
        <taxon>Pichiomycetes</taxon>
        <taxon>Pichiales</taxon>
        <taxon>Pichiaceae</taxon>
        <taxon>Pichia</taxon>
    </lineage>
</organism>
<dbReference type="AlphaFoldDB" id="A0A4T0WXP7"/>
<comment type="caution">
    <text evidence="1">The sequence shown here is derived from an EMBL/GenBank/DDBJ whole genome shotgun (WGS) entry which is preliminary data.</text>
</comment>
<accession>A0A4T0WXP7</accession>
<feature type="non-terminal residue" evidence="1">
    <location>
        <position position="120"/>
    </location>
</feature>